<reference evidence="3 4" key="1">
    <citation type="submission" date="2024-06" db="EMBL/GenBank/DDBJ databases">
        <authorList>
            <person name="Kraege A."/>
            <person name="Thomma B."/>
        </authorList>
    </citation>
    <scope>NUCLEOTIDE SEQUENCE [LARGE SCALE GENOMIC DNA]</scope>
</reference>
<proteinExistence type="predicted"/>
<evidence type="ECO:0000313" key="4">
    <source>
        <dbReference type="Proteomes" id="UP001497392"/>
    </source>
</evidence>
<feature type="coiled-coil region" evidence="1">
    <location>
        <begin position="862"/>
        <end position="996"/>
    </location>
</feature>
<feature type="compositionally biased region" description="Basic and acidic residues" evidence="2">
    <location>
        <begin position="2885"/>
        <end position="2895"/>
    </location>
</feature>
<feature type="region of interest" description="Disordered" evidence="2">
    <location>
        <begin position="1961"/>
        <end position="2011"/>
    </location>
</feature>
<protein>
    <submittedName>
        <fullName evidence="3">G9287 protein</fullName>
    </submittedName>
</protein>
<gene>
    <name evidence="3" type="primary">g9287</name>
    <name evidence="3" type="ORF">VP750_LOCUS8344</name>
</gene>
<name>A0ABP1G9D1_9CHLO</name>
<evidence type="ECO:0000313" key="3">
    <source>
        <dbReference type="EMBL" id="CAL5226438.1"/>
    </source>
</evidence>
<feature type="region of interest" description="Disordered" evidence="2">
    <location>
        <begin position="3565"/>
        <end position="3602"/>
    </location>
</feature>
<organism evidence="3 4">
    <name type="scientific">Coccomyxa viridis</name>
    <dbReference type="NCBI Taxonomy" id="1274662"/>
    <lineage>
        <taxon>Eukaryota</taxon>
        <taxon>Viridiplantae</taxon>
        <taxon>Chlorophyta</taxon>
        <taxon>core chlorophytes</taxon>
        <taxon>Trebouxiophyceae</taxon>
        <taxon>Trebouxiophyceae incertae sedis</taxon>
        <taxon>Coccomyxaceae</taxon>
        <taxon>Coccomyxa</taxon>
    </lineage>
</organism>
<feature type="region of interest" description="Disordered" evidence="2">
    <location>
        <begin position="3498"/>
        <end position="3520"/>
    </location>
</feature>
<feature type="region of interest" description="Disordered" evidence="2">
    <location>
        <begin position="2030"/>
        <end position="2056"/>
    </location>
</feature>
<comment type="caution">
    <text evidence="3">The sequence shown here is derived from an EMBL/GenBank/DDBJ whole genome shotgun (WGS) entry which is preliminary data.</text>
</comment>
<dbReference type="EMBL" id="CAXHTA020000016">
    <property type="protein sequence ID" value="CAL5226438.1"/>
    <property type="molecule type" value="Genomic_DNA"/>
</dbReference>
<feature type="region of interest" description="Disordered" evidence="2">
    <location>
        <begin position="2338"/>
        <end position="2357"/>
    </location>
</feature>
<feature type="compositionally biased region" description="Basic residues" evidence="2">
    <location>
        <begin position="3592"/>
        <end position="3602"/>
    </location>
</feature>
<keyword evidence="1" id="KW-0175">Coiled coil</keyword>
<feature type="coiled-coil region" evidence="1">
    <location>
        <begin position="292"/>
        <end position="319"/>
    </location>
</feature>
<dbReference type="Proteomes" id="UP001497392">
    <property type="component" value="Unassembled WGS sequence"/>
</dbReference>
<feature type="compositionally biased region" description="Pro residues" evidence="2">
    <location>
        <begin position="2189"/>
        <end position="2199"/>
    </location>
</feature>
<evidence type="ECO:0000256" key="1">
    <source>
        <dbReference type="SAM" id="Coils"/>
    </source>
</evidence>
<sequence length="3602" mass="397698">MAEFLQRAAEDCDAKISDAVLLERAMQEVLVCNLPVRSGGLSNVHLDALIKQAKIKKAPDNNFLRRKQDKCTALSMAGADQFLKDVRESKAFKLLGISKVAAAGRVSNSLTEVKHKLEDTQQRLLHAEPPVPCDADAAQAAEQWHQALLSIQNRLADIKRMHGRTLGLAQSGPDKQRLIAEMKANQYAIKTALVEVTEKLEQTQSTAEHLDSPAIAEQAVRMNRVRETMGEEVRAIDDHIKEVQQSKSSSDADTENTTKGCHEVCAEAEQALSRTRGLLKAYTDRLPSIQDADRLVKMREALEERAASMKEVMRTSNETVDRVLNRLGALDGEVQGLDRVIDDPSKLAKMFRNIDALMAQHDEAAADASAAQTALKDAYSSLQSLQRDLGELVRMTGEHVDASGLADSAEMIAKLKRHISGSGGLSVALSGAKEAHADLATQENEIEGRLAKILQGLEASLSYPETQHGGEQESILQTIEQIEQRMAVVIQERDRMKTEMLQMTARFQNDMDIKTRELRDRLAAVRQDNEYVLGRVHDVVERMEANNQALKDIAKSIPNVDSQTIASVTNEQVSLLEDLRDAEVRLNHSKAIQDKIAYEASTATMPSGIDQVPLSQPIPAELSVAALQKVRDDTTAAVGEHNVLIEKLSANISREKELKSQPDSPDLADQVTALRGEIKATEQTIADQEARIRVQTDIINRLPQELKAVEDGDGAAKERLAAIESGLWDRVSQKDAAIEAIDTERNLQDSVDRETLRQRTDAMIAENNDRLRQITITLETLKSELETGADPSRKSALLEEHERTRRAQELHREFGTSLIEHKANADVPMQSSLALGSLGSPLTQITPGISDTSHPMAPPDTIDQQRAALEHYQEELAHQKQEIDRLTAQEAINTQLHDQYNVLKQQAEAVSNQLIDLLAPFGGNADALRNLVAEYAASSQKTRELTSENEQLREDLASTHRTMAEEYDRRIQQLQQDVAEAQRREAAAKVDTLESRRKAENVAQDLKMVQDSTMPLQGLPVLRFDEHHMISSVPEQAVRDIVKDYTFLRDDYGVVEGEMRDRIVAILRSLNKGSSVLDPDALPTQEDESPEVLRQRLKVYQESVKASMSKQLEAKKEEARLLALAYDASMLHDNLVKDMRKIPAPDGSIQEIGEQLTLVDAFISTVTRGNAGQVAAQSGLDSITEEDLKQFREDLDVMRNVAMLMTRIGGKNLDDVQAAVTAFALQHSIDDVVLTAVPDWRSLKQVTGDRSTDMVRATLLDNIQAVSKASGGAETFLSRMRVGRDSLAPVGKMTRDATDMIELALQQLSSQDNRLGIDRVKDEVEAALSSLSRTPRVEKTMEPDGMLGGAPASFKSLCEAIGERYNALVDPVDTFMTAWYSLVARKPIAPNMLMAKPPASSTLIEKAEGTTALNGSGSAEATRTTPTDLSRILAAFATLGWLGDRDFTGTETLTPDRRLEILQKLRQYGRCMDAQRRAWGEVTDAREAITIFYLGDTLERYNLQGLPALSLTMSREQSDTIVKSLWPPQTQAGGAAVDFQSVNPYDVRKLNSLLISLNKIVMDRMKELGQVSTLRAHNEDFKVRYAGLLAALRQREEFADKLFEITKQSVDRALEAEEVLAKDVSIMDDMKLFLLGRNAKDTFNTNRNVLKKIAGLDWSGVVSDPTEEVVSFTERSRLLGWFSTVKAKITHEVINGALQGMARCARFLTSSSAFTEEDNMLTEIHEIRRNLREHLDELQNGPYTDAFFDHVQDLQTMNDAWYGAIKEEERTRQLRDFENQILQKGGGNLIDTAADSLRTLFENVNAVASLLKPESADPAADTASADDSPFDPNRFLQRIAEMRDDEAAEMIKKVQGLQDTLRMQQLADPSPAQSTEAGIINLVLQLAVNYIELRQSCSQQVTGLKKQCDEQMEEMKNRCTQDVSRANSEKQKVQAAYVDSQSSDVRLSPSDIVYAFRSVPSRASAPSDVRPTEPKTIRQVPGTEDGVDGRSVATSYLPPPPMYSAVDIDSRSPERLTDSLIIDKNTAQSPDAHAASLEMASAPEQARTQESSHQLVVPQADVRPASIESTSPKNQQARPVEVLRGPDSNITDVQTETETATPPGQHVQTGKPVMREVASDDAANLWELQDRPLSSPPLAAMPVSAREVASDDMANHWDSPLPSPAPAASPTPVKEVASDDPADQWARQEPPPSSSPAPPVVAREVAWDDTADRWARQHSPLPSTVPTDVPTTTSMPAQAREAVSDDVANPWAQINPSVSLPEITPSAASARAVVDPNILSSLAPVSSFRVPIREVFPTQQGRKLEVVSDEQLAGMRAFDWRSLASSVGKLVRDKLSEPGTVAPEPLAPNASSMVGGADNQSDWKRDLFAAALACYVMHAILMRTPEIIRMVSVTETDPDGRSDTFTQAILNHSNQDEGLCRAFLDAVFVDVSAMRLPDDRVTSALRGFQAAIDRDTGIGGAQWLTLGEVPVAERRCVRVDDFFKYSCLLLRALIESQSDRSVNQDELYRDALYLIGQVVRARSEALSDPHNSLNLDVYRRVTTLRLGELKESHSRSGRAGVLTYLKFRNDVADSWNQRLYPSWNDEHFGTECYMQFNNHPFAYYDRKQKDGNVMPMVDIPSIERWGLKSNDGRSVDIKSYRYHYLLGPFTRVFGPADDAAKIAAESTDIKRSLLAGESIFLIGYGASGAGKTSTLICRSGSRNNCTGKDSGVLLNVLQDRDISAKFPTVSLTVCEFLAGKGDPDVADDRSKKIENARFAFRSGVYSFDPKINATSRYEGRWNPANSLDLAHDPMTSQPYNLSKIIAHTIDTDRLVKATTNNPNSSRSHVLVFVKLDPDREDGPCLIVGDFAGVENEFVCDSVDTLMQIYNQRDSSGRRMYSPKDLQVDREQDQQGRCKLPGSQRGGAIDDFVLYNDLTLDTQAVLTRQKDVLQQPELLEKLCGHPLDRTLLSTVTSALSDTLKVLDGAYPVSRAKADVSSALGAAAAEREEAMYMGGDTHARLNALSSALQTALMIASTAALWNGKRDADNAPAIGRALTFLQNMYKPENAAVQARKNEPQWKGKVTDAVELDMLAFEIHSSRPGSVLGVLGLDGAGFGAHPRTSPKTPAIDGAISWLERSATKFSAVFRVVKQMFPDKSAEVAEILLSSWLGVHFAEFLSRNDTLTSMRSVCACRTHEGVFINDSLSVIRDVIRDLVQHQQAKQGRLMMAPAFSDMCLPLYCNPLADQCFGSSEVQSTTAADAEVILGRDRSRTRVMSMLLDVIGRKAAEKLRVAVFCILLMNRSENNDPMVPFIDAEDLRIELARIEKGNRNSVMKRMLTEGWVDTLSSYSQLSDPSTVNQGVIDAIKAWVNLLAPRLGQGLAQRMVAVADTSQARAIKLLTMLDRVNAVHPVGTLQFIDSLAKYNLTDAMCRFSCDSKITFARSLFERVLRSLENGQLGDFKSVMEDNLTMREYLQPPRDPVTANTYDTAGKSGWLSEKTVERPAPPVKTVAARAIAKPTSKRPATSQKRLSGGAVSDFNPSTVDEFLMQWATAVSERIAKGEEPVQGVLYSDFLQSCEARNRSRREQARGFKSLDDLIGPMQEDVRRGLPRRKSRRAR</sequence>
<feature type="region of interest" description="Disordered" evidence="2">
    <location>
        <begin position="2154"/>
        <end position="2200"/>
    </location>
</feature>
<feature type="region of interest" description="Disordered" evidence="2">
    <location>
        <begin position="2873"/>
        <end position="2900"/>
    </location>
</feature>
<keyword evidence="4" id="KW-1185">Reference proteome</keyword>
<feature type="compositionally biased region" description="Low complexity" evidence="2">
    <location>
        <begin position="1816"/>
        <end position="1832"/>
    </location>
</feature>
<feature type="compositionally biased region" description="Basic and acidic residues" evidence="2">
    <location>
        <begin position="3565"/>
        <end position="3579"/>
    </location>
</feature>
<feature type="region of interest" description="Disordered" evidence="2">
    <location>
        <begin position="1813"/>
        <end position="1832"/>
    </location>
</feature>
<evidence type="ECO:0000256" key="2">
    <source>
        <dbReference type="SAM" id="MobiDB-lite"/>
    </source>
</evidence>
<accession>A0ABP1G9D1</accession>